<dbReference type="EC" id="2.3.1.189" evidence="2"/>
<dbReference type="Proteomes" id="UP000092876">
    <property type="component" value="Unassembled WGS sequence"/>
</dbReference>
<dbReference type="EMBL" id="FLQP01000017">
    <property type="protein sequence ID" value="SBS62838.1"/>
    <property type="molecule type" value="Genomic_DNA"/>
</dbReference>
<dbReference type="Gene3D" id="3.40.630.30">
    <property type="match status" value="1"/>
</dbReference>
<accession>A0A1C3INB9</accession>
<dbReference type="RefSeq" id="WP_065678689.1">
    <property type="nucleotide sequence ID" value="NZ_AP025460.1"/>
</dbReference>
<evidence type="ECO:0000313" key="3">
    <source>
        <dbReference type="Proteomes" id="UP000092876"/>
    </source>
</evidence>
<protein>
    <submittedName>
        <fullName evidence="2">Mycothiol acetyltransferase</fullName>
        <ecNumber evidence="2">2.3.1.189</ecNumber>
    </submittedName>
</protein>
<dbReference type="CDD" id="cd04301">
    <property type="entry name" value="NAT_SF"/>
    <property type="match status" value="1"/>
</dbReference>
<keyword evidence="2" id="KW-0012">Acyltransferase</keyword>
<sequence>MSAKTYRFVPYEEKHFFGCVDLVMSTWNFHSNFMDVPCNRIIYEYYLKTCLNWNHHLDVIVDEHEQVIGILFGSKEDTSFIEELKFSRKDRLNNKWKNKKIQNGHFGNKEVANRELARFAMNDVLGEKDASRFDGEVNLFIVSQAYQGQGLGKQLMDRYLNFCRSNKLRSVFLWTDEDCNHAFYSRYGFSLHKRFKTYTRSGLKSPTENGMVFSLKVQQ</sequence>
<evidence type="ECO:0000313" key="2">
    <source>
        <dbReference type="EMBL" id="SBS62838.1"/>
    </source>
</evidence>
<dbReference type="InterPro" id="IPR000182">
    <property type="entry name" value="GNAT_dom"/>
</dbReference>
<name>A0A1C3INB9_9VIBR</name>
<reference evidence="3" key="1">
    <citation type="submission" date="2016-06" db="EMBL/GenBank/DDBJ databases">
        <authorList>
            <person name="Rodrigo-Torres Lidia"/>
            <person name="Arahal R.David."/>
        </authorList>
    </citation>
    <scope>NUCLEOTIDE SEQUENCE [LARGE SCALE GENOMIC DNA]</scope>
    <source>
        <strain evidence="3">CECT 7223</strain>
    </source>
</reference>
<dbReference type="Pfam" id="PF00583">
    <property type="entry name" value="Acetyltransf_1"/>
    <property type="match status" value="1"/>
</dbReference>
<dbReference type="AlphaFoldDB" id="A0A1C3INB9"/>
<dbReference type="PROSITE" id="PS51186">
    <property type="entry name" value="GNAT"/>
    <property type="match status" value="1"/>
</dbReference>
<dbReference type="InterPro" id="IPR016181">
    <property type="entry name" value="Acyl_CoA_acyltransferase"/>
</dbReference>
<dbReference type="GO" id="GO:0035447">
    <property type="term" value="F:mycothiol synthase activity"/>
    <property type="evidence" value="ECO:0007669"/>
    <property type="project" value="UniProtKB-EC"/>
</dbReference>
<keyword evidence="2" id="KW-0808">Transferase</keyword>
<evidence type="ECO:0000259" key="1">
    <source>
        <dbReference type="PROSITE" id="PS51186"/>
    </source>
</evidence>
<dbReference type="SUPFAM" id="SSF55729">
    <property type="entry name" value="Acyl-CoA N-acyltransferases (Nat)"/>
    <property type="match status" value="1"/>
</dbReference>
<organism evidence="2 3">
    <name type="scientific">Vibrio atlanticus</name>
    <dbReference type="NCBI Taxonomy" id="693153"/>
    <lineage>
        <taxon>Bacteria</taxon>
        <taxon>Pseudomonadati</taxon>
        <taxon>Pseudomonadota</taxon>
        <taxon>Gammaproteobacteria</taxon>
        <taxon>Vibrionales</taxon>
        <taxon>Vibrionaceae</taxon>
        <taxon>Vibrio</taxon>
    </lineage>
</organism>
<feature type="domain" description="N-acetyltransferase" evidence="1">
    <location>
        <begin position="68"/>
        <end position="216"/>
    </location>
</feature>
<dbReference type="GeneID" id="94233154"/>
<gene>
    <name evidence="2" type="primary">mshD_2</name>
    <name evidence="2" type="ORF">VAT7223_01373</name>
</gene>
<proteinExistence type="predicted"/>